<reference evidence="4 5" key="1">
    <citation type="submission" date="2018-02" db="EMBL/GenBank/DDBJ databases">
        <title>The draft genome of Phyllobacterium myrsinacearum DSM5892.</title>
        <authorList>
            <person name="Li L."/>
            <person name="Liu L."/>
            <person name="Zhang X."/>
            <person name="Wang T."/>
        </authorList>
    </citation>
    <scope>NUCLEOTIDE SEQUENCE [LARGE SCALE GENOMIC DNA]</scope>
    <source>
        <strain evidence="4 5">DSM 5892</strain>
    </source>
</reference>
<dbReference type="CDD" id="cd04301">
    <property type="entry name" value="NAT_SF"/>
    <property type="match status" value="1"/>
</dbReference>
<proteinExistence type="predicted"/>
<evidence type="ECO:0000313" key="4">
    <source>
        <dbReference type="EMBL" id="PRD55030.1"/>
    </source>
</evidence>
<dbReference type="InterPro" id="IPR016181">
    <property type="entry name" value="Acyl_CoA_acyltransferase"/>
</dbReference>
<dbReference type="Gene3D" id="3.40.630.30">
    <property type="match status" value="1"/>
</dbReference>
<dbReference type="RefSeq" id="WP_105733260.1">
    <property type="nucleotide sequence ID" value="NZ_PVBT01000002.1"/>
</dbReference>
<dbReference type="AlphaFoldDB" id="A0A2S9JP73"/>
<gene>
    <name evidence="4" type="ORF">C5750_07500</name>
</gene>
<dbReference type="PROSITE" id="PS51186">
    <property type="entry name" value="GNAT"/>
    <property type="match status" value="1"/>
</dbReference>
<feature type="domain" description="N-acetyltransferase" evidence="3">
    <location>
        <begin position="96"/>
        <end position="221"/>
    </location>
</feature>
<dbReference type="Proteomes" id="UP000238563">
    <property type="component" value="Unassembled WGS sequence"/>
</dbReference>
<evidence type="ECO:0000313" key="5">
    <source>
        <dbReference type="Proteomes" id="UP000238563"/>
    </source>
</evidence>
<evidence type="ECO:0000259" key="3">
    <source>
        <dbReference type="PROSITE" id="PS51186"/>
    </source>
</evidence>
<keyword evidence="2" id="KW-0012">Acyltransferase</keyword>
<dbReference type="InterPro" id="IPR013653">
    <property type="entry name" value="GCN5-like_dom"/>
</dbReference>
<keyword evidence="5" id="KW-1185">Reference proteome</keyword>
<sequence length="221" mass="24175">MHVLDHPIWNALCTRHAGIAVGDALAKRYPSDLLPFADISGNEKENWDALLKLLERGDQCILIQKDPITVKVSVPATFASGLQMVAAESVQGGFHPDIVKLGSEYVPQIMELCSLTHAAPVRAGTSSIQQFWGILSEGRLIAMAGERFKQPGFSEISAVCTHPEHRGQGLARALTMHLVQQIRSQEETPYLHVYATNKAAISLYESLGFKVRMPVYSAIVG</sequence>
<dbReference type="OrthoDB" id="9797456at2"/>
<dbReference type="SUPFAM" id="SSF55729">
    <property type="entry name" value="Acyl-CoA N-acyltransferases (Nat)"/>
    <property type="match status" value="1"/>
</dbReference>
<evidence type="ECO:0000256" key="2">
    <source>
        <dbReference type="ARBA" id="ARBA00023315"/>
    </source>
</evidence>
<comment type="caution">
    <text evidence="4">The sequence shown here is derived from an EMBL/GenBank/DDBJ whole genome shotgun (WGS) entry which is preliminary data.</text>
</comment>
<accession>A0A2S9JP73</accession>
<organism evidence="4 5">
    <name type="scientific">Phyllobacterium myrsinacearum</name>
    <dbReference type="NCBI Taxonomy" id="28101"/>
    <lineage>
        <taxon>Bacteria</taxon>
        <taxon>Pseudomonadati</taxon>
        <taxon>Pseudomonadota</taxon>
        <taxon>Alphaproteobacteria</taxon>
        <taxon>Hyphomicrobiales</taxon>
        <taxon>Phyllobacteriaceae</taxon>
        <taxon>Phyllobacterium</taxon>
    </lineage>
</organism>
<dbReference type="InterPro" id="IPR050680">
    <property type="entry name" value="YpeA/RimI_acetyltransf"/>
</dbReference>
<name>A0A2S9JP73_9HYPH</name>
<dbReference type="Pfam" id="PF08445">
    <property type="entry name" value="FR47"/>
    <property type="match status" value="1"/>
</dbReference>
<protein>
    <submittedName>
        <fullName evidence="4">GNAT family N-acetyltransferase</fullName>
    </submittedName>
</protein>
<dbReference type="InterPro" id="IPR000182">
    <property type="entry name" value="GNAT_dom"/>
</dbReference>
<evidence type="ECO:0000256" key="1">
    <source>
        <dbReference type="ARBA" id="ARBA00022679"/>
    </source>
</evidence>
<dbReference type="GO" id="GO:0016747">
    <property type="term" value="F:acyltransferase activity, transferring groups other than amino-acyl groups"/>
    <property type="evidence" value="ECO:0007669"/>
    <property type="project" value="InterPro"/>
</dbReference>
<dbReference type="EMBL" id="PVBT01000002">
    <property type="protein sequence ID" value="PRD55030.1"/>
    <property type="molecule type" value="Genomic_DNA"/>
</dbReference>
<dbReference type="PANTHER" id="PTHR43420">
    <property type="entry name" value="ACETYLTRANSFERASE"/>
    <property type="match status" value="1"/>
</dbReference>
<keyword evidence="1 4" id="KW-0808">Transferase</keyword>